<evidence type="ECO:0000256" key="10">
    <source>
        <dbReference type="RuleBase" id="RU364014"/>
    </source>
</evidence>
<dbReference type="SMART" id="SM00320">
    <property type="entry name" value="WD40"/>
    <property type="match status" value="6"/>
</dbReference>
<evidence type="ECO:0000256" key="8">
    <source>
        <dbReference type="ARBA" id="ARBA00023242"/>
    </source>
</evidence>
<dbReference type="Pfam" id="PF00400">
    <property type="entry name" value="WD40"/>
    <property type="match status" value="2"/>
</dbReference>
<dbReference type="InterPro" id="IPR019775">
    <property type="entry name" value="WD40_repeat_CS"/>
</dbReference>
<keyword evidence="5 10" id="KW-0156">Chromatin regulator</keyword>
<feature type="domain" description="CAF1B/HIR1 beta-propeller" evidence="13">
    <location>
        <begin position="1"/>
        <end position="208"/>
    </location>
</feature>
<dbReference type="GO" id="GO:0005634">
    <property type="term" value="C:nucleus"/>
    <property type="evidence" value="ECO:0007669"/>
    <property type="project" value="UniProtKB-SubCell"/>
</dbReference>
<comment type="caution">
    <text evidence="14">The sequence shown here is derived from an EMBL/GenBank/DDBJ whole genome shotgun (WGS) entry which is preliminary data.</text>
</comment>
<dbReference type="SUPFAM" id="SSF50978">
    <property type="entry name" value="WD40 repeat-like"/>
    <property type="match status" value="2"/>
</dbReference>
<dbReference type="AlphaFoldDB" id="A0A226E6T3"/>
<gene>
    <name evidence="14" type="ORF">Fcan01_12711</name>
</gene>
<feature type="compositionally biased region" description="Basic and acidic residues" evidence="11">
    <location>
        <begin position="396"/>
        <end position="406"/>
    </location>
</feature>
<organism evidence="14 15">
    <name type="scientific">Folsomia candida</name>
    <name type="common">Springtail</name>
    <dbReference type="NCBI Taxonomy" id="158441"/>
    <lineage>
        <taxon>Eukaryota</taxon>
        <taxon>Metazoa</taxon>
        <taxon>Ecdysozoa</taxon>
        <taxon>Arthropoda</taxon>
        <taxon>Hexapoda</taxon>
        <taxon>Collembola</taxon>
        <taxon>Entomobryomorpha</taxon>
        <taxon>Isotomoidea</taxon>
        <taxon>Isotomidae</taxon>
        <taxon>Proisotominae</taxon>
        <taxon>Folsomia</taxon>
    </lineage>
</organism>
<evidence type="ECO:0000256" key="11">
    <source>
        <dbReference type="SAM" id="MobiDB-lite"/>
    </source>
</evidence>
<dbReference type="Proteomes" id="UP000198287">
    <property type="component" value="Unassembled WGS sequence"/>
</dbReference>
<evidence type="ECO:0000256" key="7">
    <source>
        <dbReference type="ARBA" id="ARBA00023163"/>
    </source>
</evidence>
<feature type="compositionally biased region" description="Polar residues" evidence="11">
    <location>
        <begin position="595"/>
        <end position="609"/>
    </location>
</feature>
<keyword evidence="8 10" id="KW-0539">Nucleus</keyword>
<evidence type="ECO:0000259" key="13">
    <source>
        <dbReference type="Pfam" id="PF24105"/>
    </source>
</evidence>
<feature type="compositionally biased region" description="Polar residues" evidence="11">
    <location>
        <begin position="548"/>
        <end position="563"/>
    </location>
</feature>
<comment type="similarity">
    <text evidence="2 10">Belongs to the WD repeat HIR1 family.</text>
</comment>
<dbReference type="Pfam" id="PF24105">
    <property type="entry name" value="Beta-prop_CAF1B_HIR1"/>
    <property type="match status" value="1"/>
</dbReference>
<feature type="region of interest" description="Disordered" evidence="11">
    <location>
        <begin position="518"/>
        <end position="570"/>
    </location>
</feature>
<comment type="subcellular location">
    <subcellularLocation>
        <location evidence="1 10">Nucleus</location>
    </subcellularLocation>
</comment>
<feature type="compositionally biased region" description="Polar residues" evidence="11">
    <location>
        <begin position="468"/>
        <end position="481"/>
    </location>
</feature>
<reference evidence="14 15" key="1">
    <citation type="submission" date="2015-12" db="EMBL/GenBank/DDBJ databases">
        <title>The genome of Folsomia candida.</title>
        <authorList>
            <person name="Faddeeva A."/>
            <person name="Derks M.F."/>
            <person name="Anvar Y."/>
            <person name="Smit S."/>
            <person name="Van Straalen N."/>
            <person name="Roelofs D."/>
        </authorList>
    </citation>
    <scope>NUCLEOTIDE SEQUENCE [LARGE SCALE GENOMIC DNA]</scope>
    <source>
        <strain evidence="14 15">VU population</strain>
        <tissue evidence="14">Whole body</tissue>
    </source>
</reference>
<keyword evidence="6 10" id="KW-0805">Transcription regulation</keyword>
<dbReference type="OrthoDB" id="1741719at2759"/>
<dbReference type="PROSITE" id="PS50294">
    <property type="entry name" value="WD_REPEATS_REGION"/>
    <property type="match status" value="3"/>
</dbReference>
<dbReference type="CDD" id="cd00200">
    <property type="entry name" value="WD40"/>
    <property type="match status" value="1"/>
</dbReference>
<keyword evidence="10" id="KW-0678">Repressor</keyword>
<dbReference type="InterPro" id="IPR011494">
    <property type="entry name" value="HIRA-like_C"/>
</dbReference>
<dbReference type="GO" id="GO:0006338">
    <property type="term" value="P:chromatin remodeling"/>
    <property type="evidence" value="ECO:0007669"/>
    <property type="project" value="InterPro"/>
</dbReference>
<dbReference type="InterPro" id="IPR001680">
    <property type="entry name" value="WD40_rpt"/>
</dbReference>
<dbReference type="STRING" id="158441.A0A226E6T3"/>
<dbReference type="PROSITE" id="PS00678">
    <property type="entry name" value="WD_REPEATS_1"/>
    <property type="match status" value="1"/>
</dbReference>
<evidence type="ECO:0000256" key="2">
    <source>
        <dbReference type="ARBA" id="ARBA00007306"/>
    </source>
</evidence>
<feature type="region of interest" description="Disordered" evidence="11">
    <location>
        <begin position="396"/>
        <end position="481"/>
    </location>
</feature>
<dbReference type="PANTHER" id="PTHR13831:SF0">
    <property type="entry name" value="PROTEIN HIRA"/>
    <property type="match status" value="1"/>
</dbReference>
<feature type="compositionally biased region" description="Low complexity" evidence="11">
    <location>
        <begin position="611"/>
        <end position="626"/>
    </location>
</feature>
<accession>A0A226E6T3</accession>
<dbReference type="EMBL" id="LNIX01000006">
    <property type="protein sequence ID" value="OXA52667.1"/>
    <property type="molecule type" value="Genomic_DNA"/>
</dbReference>
<dbReference type="Gene3D" id="2.130.10.10">
    <property type="entry name" value="YVTN repeat-like/Quinoprotein amine dehydrogenase"/>
    <property type="match status" value="2"/>
</dbReference>
<keyword evidence="3 9" id="KW-0853">WD repeat</keyword>
<name>A0A226E6T3_FOLCA</name>
<evidence type="ECO:0000259" key="12">
    <source>
        <dbReference type="Pfam" id="PF07569"/>
    </source>
</evidence>
<evidence type="ECO:0000256" key="1">
    <source>
        <dbReference type="ARBA" id="ARBA00004123"/>
    </source>
</evidence>
<dbReference type="InterPro" id="IPR015943">
    <property type="entry name" value="WD40/YVTN_repeat-like_dom_sf"/>
</dbReference>
<sequence length="1047" mass="114767">MKLLKPSWINHDGHPIFSIDIHPDDEHLATGGQGDDNTGRVVIWNLKAVLSENSTETAIPKLFCQLDHHSACVNCVRWSNSGRFLASGGDDKVIIIWKLVTRYSGNAVTNSAFEKNNLEVWKTVSILRGHDGDVLDLAWSPKDTYLATCSIDNSIKIWDAQNFPQVVVTLLGHTSMVKGITWDPIGKYIASQSVDKTLRIWRTSDWTTEHVVKEPFVDCGGTTHVLRLGWSPDGLYLVSAHSMNFGFPTAQIIERDGWKVDKDFVGHRKAVVCVRFNNNIQENNRVKQCCVAIGSRDRSISVWSTALKRPVVVVKDAFSHSVMDITWSHCGTIMMACSWDGSVMAAQFSYTEIGKPLSQEDTDSLYQRFYGDTGLTVNKQNIVPNMEVFLARNTKTEQNKQEELSHAKPAIEPSPPQVSMPPPSSRMLDASPENTNKGPTTQIETRTADGKRRITPKFLPLPTEDNMIPTSEEPTVFTNKDGISTTTQENLRESIQNMVSNIDDVSFGESKKLAAKSDAVNCSGGSAQKEQSPPPTSTPMEIDPLPTPTTVNGFESNSKTTTADPVKNGVNGASACQAELNNVTNGDTISKPVVNGTSSVDPTTTQAASKPTPTTTLLTTSSQQQQDGDLKTAKTPLTDQIPPVNIIQVKRKRPMEDLKPPVISNKKKFTPQSLRTFPARKSDENSPTPLEQIGVQNSRVVAPTKTGCSSKSRLPPMKIEFTFALQVNIKPETAYSLEISNNYKRPDGICHQIKCQHSPSSMQGLGWTGCTDAPICAVSGDLHRIVALCEDASVHVFDIKGRYAMSPFVLSGYPSRLVQSGRLLLVITIKGILHIWDIHNKTVVIKSESLVPILNQPGGNEPGEKSVDITNIFIAAGSSPVIFLSNGKSFIFNNGMCTWSLFADAGGLVSSPMMPDAGELASSFGKTKLNGRRRKPEPAVLSHIKLQLIKALELKKASSIQQWLVVLGKTLASCGLEKELHILCEDLLGPAHSSAASGVSWAPKLGDCVDKRAMLREILNSLLDDLRWQDFFCEFDEQLRDVEGLIC</sequence>
<evidence type="ECO:0000256" key="3">
    <source>
        <dbReference type="ARBA" id="ARBA00022574"/>
    </source>
</evidence>
<dbReference type="Pfam" id="PF07569">
    <property type="entry name" value="Hira"/>
    <property type="match status" value="1"/>
</dbReference>
<keyword evidence="4 10" id="KW-0677">Repeat</keyword>
<dbReference type="PROSITE" id="PS50082">
    <property type="entry name" value="WD_REPEATS_2"/>
    <property type="match status" value="3"/>
</dbReference>
<dbReference type="OMA" id="ESVVFIW"/>
<keyword evidence="15" id="KW-1185">Reference proteome</keyword>
<keyword evidence="7 10" id="KW-0804">Transcription</keyword>
<feature type="domain" description="Protein HIRA-like C-terminal" evidence="12">
    <location>
        <begin position="801"/>
        <end position="911"/>
    </location>
</feature>
<dbReference type="InterPro" id="IPR036322">
    <property type="entry name" value="WD40_repeat_dom_sf"/>
</dbReference>
<evidence type="ECO:0000313" key="15">
    <source>
        <dbReference type="Proteomes" id="UP000198287"/>
    </source>
</evidence>
<dbReference type="GO" id="GO:0006355">
    <property type="term" value="P:regulation of DNA-templated transcription"/>
    <property type="evidence" value="ECO:0007669"/>
    <property type="project" value="InterPro"/>
</dbReference>
<evidence type="ECO:0000256" key="9">
    <source>
        <dbReference type="PROSITE-ProRule" id="PRU00221"/>
    </source>
</evidence>
<feature type="repeat" description="WD" evidence="9">
    <location>
        <begin position="170"/>
        <end position="201"/>
    </location>
</feature>
<feature type="compositionally biased region" description="Polar residues" evidence="11">
    <location>
        <begin position="432"/>
        <end position="445"/>
    </location>
</feature>
<feature type="compositionally biased region" description="Pro residues" evidence="11">
    <location>
        <begin position="412"/>
        <end position="424"/>
    </location>
</feature>
<dbReference type="InterPro" id="IPR055410">
    <property type="entry name" value="Beta-prop_CAF1B_HIR1"/>
</dbReference>
<dbReference type="GO" id="GO:0000417">
    <property type="term" value="C:HIR complex"/>
    <property type="evidence" value="ECO:0007669"/>
    <property type="project" value="TreeGrafter"/>
</dbReference>
<dbReference type="GO" id="GO:0006351">
    <property type="term" value="P:DNA-templated transcription"/>
    <property type="evidence" value="ECO:0007669"/>
    <property type="project" value="InterPro"/>
</dbReference>
<evidence type="ECO:0000256" key="4">
    <source>
        <dbReference type="ARBA" id="ARBA00022737"/>
    </source>
</evidence>
<feature type="repeat" description="WD" evidence="9">
    <location>
        <begin position="127"/>
        <end position="168"/>
    </location>
</feature>
<evidence type="ECO:0000256" key="5">
    <source>
        <dbReference type="ARBA" id="ARBA00022853"/>
    </source>
</evidence>
<dbReference type="GO" id="GO:0031491">
    <property type="term" value="F:nucleosome binding"/>
    <property type="evidence" value="ECO:0007669"/>
    <property type="project" value="TreeGrafter"/>
</dbReference>
<feature type="region of interest" description="Disordered" evidence="11">
    <location>
        <begin position="587"/>
        <end position="637"/>
    </location>
</feature>
<proteinExistence type="inferred from homology"/>
<feature type="repeat" description="WD" evidence="9">
    <location>
        <begin position="66"/>
        <end position="99"/>
    </location>
</feature>
<comment type="function">
    <text evidence="10">Required for replication-independent chromatin assembly and for the periodic repression of histone gene transcription during the cell cycle.</text>
</comment>
<dbReference type="InterPro" id="IPR031120">
    <property type="entry name" value="HIR1-like"/>
</dbReference>
<dbReference type="PANTHER" id="PTHR13831">
    <property type="entry name" value="MEMBER OF THE HIR1 FAMILY OF WD-REPEAT PROTEINS"/>
    <property type="match status" value="1"/>
</dbReference>
<protein>
    <recommendedName>
        <fullName evidence="10">Protein HIRA</fullName>
    </recommendedName>
</protein>
<evidence type="ECO:0000256" key="6">
    <source>
        <dbReference type="ARBA" id="ARBA00023015"/>
    </source>
</evidence>
<dbReference type="GO" id="GO:0000785">
    <property type="term" value="C:chromatin"/>
    <property type="evidence" value="ECO:0007669"/>
    <property type="project" value="TreeGrafter"/>
</dbReference>
<evidence type="ECO:0000313" key="14">
    <source>
        <dbReference type="EMBL" id="OXA52667.1"/>
    </source>
</evidence>